<dbReference type="GO" id="GO:0004673">
    <property type="term" value="F:protein histidine kinase activity"/>
    <property type="evidence" value="ECO:0007669"/>
    <property type="project" value="UniProtKB-EC"/>
</dbReference>
<evidence type="ECO:0000313" key="11">
    <source>
        <dbReference type="Proteomes" id="UP000186364"/>
    </source>
</evidence>
<dbReference type="PANTHER" id="PTHR41523">
    <property type="entry name" value="TWO-COMPONENT SYSTEM SENSOR PROTEIN"/>
    <property type="match status" value="1"/>
</dbReference>
<gene>
    <name evidence="10" type="ORF">BJF93_18455</name>
</gene>
<dbReference type="InterPro" id="IPR000700">
    <property type="entry name" value="PAS-assoc_C"/>
</dbReference>
<sequence>MANSRFMQSVLAASDDCIKILSLEGKLLFMSEGGQRVMEVEDFDALRGCPWPDFWAGAGLAEAQASIAAAVAGRSSRFLAAANTAKGTPKFWDVKVSPIFGADGQPETILSVSRDITELKRSEDEQRLLAQELRHRVKNILMLVRVIANQTIRTDVPAETAREKFSARLMALAESQDRLTSTNGARAELHALLDAVSTTHGGGRLHFSGPKLELNSRCTLAMAMALHELATNAMKYGALSNENGHVEVTWRVVEVAEKGSQFHFTWTEDGGPPVQQPSSTGFGSRLIEKALAGYFLGAARIDYRPGGLFFELEAPMDALTREDT</sequence>
<dbReference type="AlphaFoldDB" id="A0A1Q9B2N8"/>
<evidence type="ECO:0000256" key="2">
    <source>
        <dbReference type="ARBA" id="ARBA00012438"/>
    </source>
</evidence>
<evidence type="ECO:0000259" key="9">
    <source>
        <dbReference type="PROSITE" id="PS50113"/>
    </source>
</evidence>
<keyword evidence="11" id="KW-1185">Reference proteome</keyword>
<evidence type="ECO:0000313" key="10">
    <source>
        <dbReference type="EMBL" id="OLP62285.1"/>
    </source>
</evidence>
<dbReference type="InterPro" id="IPR035965">
    <property type="entry name" value="PAS-like_dom_sf"/>
</dbReference>
<keyword evidence="6" id="KW-0547">Nucleotide-binding</keyword>
<proteinExistence type="predicted"/>
<dbReference type="PROSITE" id="PS50113">
    <property type="entry name" value="PAC"/>
    <property type="match status" value="1"/>
</dbReference>
<comment type="caution">
    <text evidence="10">The sequence shown here is derived from an EMBL/GenBank/DDBJ whole genome shotgun (WGS) entry which is preliminary data.</text>
</comment>
<dbReference type="EMBL" id="MKIP01000027">
    <property type="protein sequence ID" value="OLP62285.1"/>
    <property type="molecule type" value="Genomic_DNA"/>
</dbReference>
<organism evidence="10 11">
    <name type="scientific">Xaviernesmea oryzae</name>
    <dbReference type="NCBI Taxonomy" id="464029"/>
    <lineage>
        <taxon>Bacteria</taxon>
        <taxon>Pseudomonadati</taxon>
        <taxon>Pseudomonadota</taxon>
        <taxon>Alphaproteobacteria</taxon>
        <taxon>Hyphomicrobiales</taxon>
        <taxon>Rhizobiaceae</taxon>
        <taxon>Rhizobium/Agrobacterium group</taxon>
        <taxon>Xaviernesmea</taxon>
    </lineage>
</organism>
<dbReference type="Pfam" id="PF08448">
    <property type="entry name" value="PAS_4"/>
    <property type="match status" value="1"/>
</dbReference>
<evidence type="ECO:0000256" key="1">
    <source>
        <dbReference type="ARBA" id="ARBA00000085"/>
    </source>
</evidence>
<keyword evidence="3" id="KW-0597">Phosphoprotein</keyword>
<evidence type="ECO:0000256" key="8">
    <source>
        <dbReference type="ARBA" id="ARBA00022840"/>
    </source>
</evidence>
<evidence type="ECO:0000256" key="4">
    <source>
        <dbReference type="ARBA" id="ARBA00022679"/>
    </source>
</evidence>
<protein>
    <recommendedName>
        <fullName evidence="2">histidine kinase</fullName>
        <ecNumber evidence="2">2.7.13.3</ecNumber>
    </recommendedName>
</protein>
<dbReference type="Gene3D" id="3.30.565.10">
    <property type="entry name" value="Histidine kinase-like ATPase, C-terminal domain"/>
    <property type="match status" value="1"/>
</dbReference>
<evidence type="ECO:0000256" key="3">
    <source>
        <dbReference type="ARBA" id="ARBA00022553"/>
    </source>
</evidence>
<dbReference type="InterPro" id="IPR013656">
    <property type="entry name" value="PAS_4"/>
</dbReference>
<dbReference type="InterPro" id="IPR011102">
    <property type="entry name" value="Sig_transdc_His_kinase_HWE"/>
</dbReference>
<reference evidence="10 11" key="1">
    <citation type="submission" date="2016-09" db="EMBL/GenBank/DDBJ databases">
        <title>Rhizobium sp. nov., a novel species isolated from the rice rhizosphere.</title>
        <authorList>
            <person name="Zhao J."/>
            <person name="Zhang X."/>
        </authorList>
    </citation>
    <scope>NUCLEOTIDE SEQUENCE [LARGE SCALE GENOMIC DNA]</scope>
    <source>
        <strain evidence="10 11">1.7048</strain>
    </source>
</reference>
<comment type="catalytic activity">
    <reaction evidence="1">
        <text>ATP + protein L-histidine = ADP + protein N-phospho-L-histidine.</text>
        <dbReference type="EC" id="2.7.13.3"/>
    </reaction>
</comment>
<evidence type="ECO:0000256" key="7">
    <source>
        <dbReference type="ARBA" id="ARBA00022777"/>
    </source>
</evidence>
<dbReference type="Pfam" id="PF07536">
    <property type="entry name" value="HWE_HK"/>
    <property type="match status" value="1"/>
</dbReference>
<dbReference type="GO" id="GO:0005524">
    <property type="term" value="F:ATP binding"/>
    <property type="evidence" value="ECO:0007669"/>
    <property type="project" value="UniProtKB-KW"/>
</dbReference>
<keyword evidence="5" id="KW-0677">Repeat</keyword>
<dbReference type="Proteomes" id="UP000186364">
    <property type="component" value="Unassembled WGS sequence"/>
</dbReference>
<feature type="domain" description="PAC" evidence="9">
    <location>
        <begin position="74"/>
        <end position="128"/>
    </location>
</feature>
<dbReference type="Gene3D" id="3.30.450.20">
    <property type="entry name" value="PAS domain"/>
    <property type="match status" value="1"/>
</dbReference>
<dbReference type="PANTHER" id="PTHR41523:SF7">
    <property type="entry name" value="HISTIDINE KINASE"/>
    <property type="match status" value="1"/>
</dbReference>
<keyword evidence="7" id="KW-0418">Kinase</keyword>
<dbReference type="InterPro" id="IPR036890">
    <property type="entry name" value="HATPase_C_sf"/>
</dbReference>
<dbReference type="SUPFAM" id="SSF55874">
    <property type="entry name" value="ATPase domain of HSP90 chaperone/DNA topoisomerase II/histidine kinase"/>
    <property type="match status" value="1"/>
</dbReference>
<name>A0A1Q9B2N8_9HYPH</name>
<evidence type="ECO:0000256" key="5">
    <source>
        <dbReference type="ARBA" id="ARBA00022737"/>
    </source>
</evidence>
<dbReference type="SMART" id="SM00911">
    <property type="entry name" value="HWE_HK"/>
    <property type="match status" value="1"/>
</dbReference>
<evidence type="ECO:0000256" key="6">
    <source>
        <dbReference type="ARBA" id="ARBA00022741"/>
    </source>
</evidence>
<dbReference type="SUPFAM" id="SSF55785">
    <property type="entry name" value="PYP-like sensor domain (PAS domain)"/>
    <property type="match status" value="1"/>
</dbReference>
<accession>A0A1Q9B2N8</accession>
<keyword evidence="4" id="KW-0808">Transferase</keyword>
<keyword evidence="8" id="KW-0067">ATP-binding</keyword>
<dbReference type="EC" id="2.7.13.3" evidence="2"/>